<keyword evidence="4" id="KW-1185">Reference proteome</keyword>
<feature type="transmembrane region" description="Helical" evidence="2">
    <location>
        <begin position="91"/>
        <end position="115"/>
    </location>
</feature>
<protein>
    <submittedName>
        <fullName evidence="3">Uncharacterized protein</fullName>
    </submittedName>
</protein>
<evidence type="ECO:0000256" key="2">
    <source>
        <dbReference type="SAM" id="Phobius"/>
    </source>
</evidence>
<evidence type="ECO:0000313" key="3">
    <source>
        <dbReference type="EMBL" id="MBM7506879.1"/>
    </source>
</evidence>
<feature type="transmembrane region" description="Helical" evidence="2">
    <location>
        <begin position="65"/>
        <end position="85"/>
    </location>
</feature>
<proteinExistence type="predicted"/>
<evidence type="ECO:0000256" key="1">
    <source>
        <dbReference type="SAM" id="MobiDB-lite"/>
    </source>
</evidence>
<feature type="transmembrane region" description="Helical" evidence="2">
    <location>
        <begin position="28"/>
        <end position="53"/>
    </location>
</feature>
<evidence type="ECO:0000313" key="4">
    <source>
        <dbReference type="Proteomes" id="UP000732378"/>
    </source>
</evidence>
<comment type="caution">
    <text evidence="3">The sequence shown here is derived from an EMBL/GenBank/DDBJ whole genome shotgun (WGS) entry which is preliminary data.</text>
</comment>
<accession>A0ABS2M6R6</accession>
<gene>
    <name evidence="3" type="ORF">JOE61_000693</name>
</gene>
<name>A0ABS2M6R6_9ACTN</name>
<keyword evidence="2" id="KW-0812">Transmembrane</keyword>
<dbReference type="RefSeq" id="WP_193667971.1">
    <property type="nucleotide sequence ID" value="NZ_JACDTV010000003.1"/>
</dbReference>
<dbReference type="EMBL" id="JAFBBZ010000001">
    <property type="protein sequence ID" value="MBM7506879.1"/>
    <property type="molecule type" value="Genomic_DNA"/>
</dbReference>
<sequence length="118" mass="12682">MVTTDDQAAPAAEDTASRPSWWHRDHPVFTPLAGFFAGLLFVLLVPSVYAGVLSTLADDETTSRLFPFVLVALAVPVGLTLAPHTRRFGRYMLLGVVSTAVVVLGVAALVVWFLVSRS</sequence>
<dbReference type="Proteomes" id="UP000732378">
    <property type="component" value="Unassembled WGS sequence"/>
</dbReference>
<organism evidence="3 4">
    <name type="scientific">Nocardioides salarius</name>
    <dbReference type="NCBI Taxonomy" id="374513"/>
    <lineage>
        <taxon>Bacteria</taxon>
        <taxon>Bacillati</taxon>
        <taxon>Actinomycetota</taxon>
        <taxon>Actinomycetes</taxon>
        <taxon>Propionibacteriales</taxon>
        <taxon>Nocardioidaceae</taxon>
        <taxon>Nocardioides</taxon>
    </lineage>
</organism>
<feature type="region of interest" description="Disordered" evidence="1">
    <location>
        <begin position="1"/>
        <end position="22"/>
    </location>
</feature>
<keyword evidence="2" id="KW-1133">Transmembrane helix</keyword>
<reference evidence="3 4" key="1">
    <citation type="submission" date="2021-01" db="EMBL/GenBank/DDBJ databases">
        <title>Sequencing the genomes of 1000 actinobacteria strains.</title>
        <authorList>
            <person name="Klenk H.-P."/>
        </authorList>
    </citation>
    <scope>NUCLEOTIDE SEQUENCE [LARGE SCALE GENOMIC DNA]</scope>
    <source>
        <strain evidence="3 4">DSM 18239</strain>
    </source>
</reference>
<keyword evidence="2" id="KW-0472">Membrane</keyword>